<dbReference type="InterPro" id="IPR009057">
    <property type="entry name" value="Homeodomain-like_sf"/>
</dbReference>
<evidence type="ECO:0000313" key="2">
    <source>
        <dbReference type="EMBL" id="SDF58077.1"/>
    </source>
</evidence>
<proteinExistence type="predicted"/>
<dbReference type="AlphaFoldDB" id="A0A1G7M8M3"/>
<dbReference type="EMBL" id="FNBE01000005">
    <property type="protein sequence ID" value="SDF58077.1"/>
    <property type="molecule type" value="Genomic_DNA"/>
</dbReference>
<evidence type="ECO:0000313" key="3">
    <source>
        <dbReference type="Proteomes" id="UP000198967"/>
    </source>
</evidence>
<dbReference type="STRING" id="366584.SAMN05216377_105292"/>
<organism evidence="2 3">
    <name type="scientific">Pseudonocardia oroxyli</name>
    <dbReference type="NCBI Taxonomy" id="366584"/>
    <lineage>
        <taxon>Bacteria</taxon>
        <taxon>Bacillati</taxon>
        <taxon>Actinomycetota</taxon>
        <taxon>Actinomycetes</taxon>
        <taxon>Pseudonocardiales</taxon>
        <taxon>Pseudonocardiaceae</taxon>
        <taxon>Pseudonocardia</taxon>
    </lineage>
</organism>
<name>A0A1G7M8M3_PSEOR</name>
<keyword evidence="3" id="KW-1185">Reference proteome</keyword>
<reference evidence="2 3" key="1">
    <citation type="submission" date="2016-10" db="EMBL/GenBank/DDBJ databases">
        <authorList>
            <person name="de Groot N.N."/>
        </authorList>
    </citation>
    <scope>NUCLEOTIDE SEQUENCE [LARGE SCALE GENOMIC DNA]</scope>
    <source>
        <strain evidence="2 3">CGMCC 4.3143</strain>
    </source>
</reference>
<gene>
    <name evidence="2" type="ORF">SAMN05216377_105292</name>
</gene>
<dbReference type="InterPro" id="IPR048708">
    <property type="entry name" value="VapB45-like_HTH"/>
</dbReference>
<sequence>MTGAPVITSIPRDDSGPTIPFIGLAEGYVLSAFRKAGVPLQRIRPALEQLQEQLGIDHVLASRSLYTDGAEVLYDYAESEGDTPEARSARSLVVARNDQLVFREVVDSYLRRIDFADDRYARVIHLPQYGSADVIVDPERSYGIPIFATGAVRVEIVLRRFKAGESLADLSADFGVPEDQLVDALRVHTATAA</sequence>
<accession>A0A1G7M8M3</accession>
<evidence type="ECO:0000259" key="1">
    <source>
        <dbReference type="Pfam" id="PF21321"/>
    </source>
</evidence>
<dbReference type="Proteomes" id="UP000198967">
    <property type="component" value="Unassembled WGS sequence"/>
</dbReference>
<protein>
    <recommendedName>
        <fullName evidence="1">Putative antitoxin VapB45-like DNA-binding HTH domain-containing protein</fullName>
    </recommendedName>
</protein>
<dbReference type="Pfam" id="PF21321">
    <property type="entry name" value="HTH_66"/>
    <property type="match status" value="1"/>
</dbReference>
<dbReference type="SUPFAM" id="SSF46689">
    <property type="entry name" value="Homeodomain-like"/>
    <property type="match status" value="1"/>
</dbReference>
<feature type="domain" description="Putative antitoxin VapB45-like DNA-binding HTH" evidence="1">
    <location>
        <begin position="2"/>
        <end position="47"/>
    </location>
</feature>